<dbReference type="InterPro" id="IPR036612">
    <property type="entry name" value="KH_dom_type_1_sf"/>
</dbReference>
<comment type="subcellular location">
    <subcellularLocation>
        <location evidence="2">Cytoplasm</location>
    </subcellularLocation>
    <subcellularLocation>
        <location evidence="1">Nucleus</location>
    </subcellularLocation>
</comment>
<dbReference type="InterPro" id="IPR047227">
    <property type="entry name" value="MEX3"/>
</dbReference>
<dbReference type="InterPro" id="IPR013083">
    <property type="entry name" value="Znf_RING/FYVE/PHD"/>
</dbReference>
<dbReference type="EMBL" id="HBUF01360577">
    <property type="protein sequence ID" value="CAG6720468.1"/>
    <property type="molecule type" value="Transcribed_RNA"/>
</dbReference>
<dbReference type="GO" id="GO:0003723">
    <property type="term" value="F:RNA binding"/>
    <property type="evidence" value="ECO:0007669"/>
    <property type="project" value="UniProtKB-UniRule"/>
</dbReference>
<dbReference type="PROSITE" id="PS50089">
    <property type="entry name" value="ZF_RING_2"/>
    <property type="match status" value="1"/>
</dbReference>
<dbReference type="SMART" id="SM00322">
    <property type="entry name" value="KH"/>
    <property type="match status" value="2"/>
</dbReference>
<dbReference type="Pfam" id="PF00013">
    <property type="entry name" value="KH_1"/>
    <property type="match status" value="2"/>
</dbReference>
<dbReference type="InterPro" id="IPR004087">
    <property type="entry name" value="KH_dom"/>
</dbReference>
<evidence type="ECO:0000256" key="2">
    <source>
        <dbReference type="ARBA" id="ARBA00004496"/>
    </source>
</evidence>
<keyword evidence="5 10" id="KW-0863">Zinc-finger</keyword>
<evidence type="ECO:0000256" key="9">
    <source>
        <dbReference type="PROSITE-ProRule" id="PRU00117"/>
    </source>
</evidence>
<dbReference type="InterPro" id="IPR004088">
    <property type="entry name" value="KH_dom_type_1"/>
</dbReference>
<reference evidence="12" key="1">
    <citation type="submission" date="2021-05" db="EMBL/GenBank/DDBJ databases">
        <authorList>
            <person name="Alioto T."/>
            <person name="Alioto T."/>
            <person name="Gomez Garrido J."/>
        </authorList>
    </citation>
    <scope>NUCLEOTIDE SEQUENCE</scope>
</reference>
<dbReference type="EMBL" id="HBUF01248785">
    <property type="protein sequence ID" value="CAG6679358.1"/>
    <property type="molecule type" value="Transcribed_RNA"/>
</dbReference>
<dbReference type="SUPFAM" id="SSF54791">
    <property type="entry name" value="Eukaryotic type KH-domain (KH-domain type I)"/>
    <property type="match status" value="2"/>
</dbReference>
<keyword evidence="3" id="KW-0963">Cytoplasm</keyword>
<evidence type="ECO:0000256" key="4">
    <source>
        <dbReference type="ARBA" id="ARBA00022737"/>
    </source>
</evidence>
<accession>A0A8D8T0X6</accession>
<proteinExistence type="predicted"/>
<keyword evidence="4" id="KW-0677">Repeat</keyword>
<keyword evidence="5 10" id="KW-0479">Metal-binding</keyword>
<dbReference type="InterPro" id="IPR001841">
    <property type="entry name" value="Znf_RING"/>
</dbReference>
<dbReference type="PANTHER" id="PTHR23285">
    <property type="entry name" value="RING FINGER AND KH DOMAIN CONTAINING PROTEIN 1"/>
    <property type="match status" value="1"/>
</dbReference>
<dbReference type="Gene3D" id="3.30.40.10">
    <property type="entry name" value="Zinc/RING finger domain, C3HC4 (zinc finger)"/>
    <property type="match status" value="1"/>
</dbReference>
<evidence type="ECO:0000256" key="10">
    <source>
        <dbReference type="PROSITE-ProRule" id="PRU00175"/>
    </source>
</evidence>
<dbReference type="PANTHER" id="PTHR23285:SF7">
    <property type="entry name" value="LD09246P1"/>
    <property type="match status" value="1"/>
</dbReference>
<dbReference type="GO" id="GO:0008270">
    <property type="term" value="F:zinc ion binding"/>
    <property type="evidence" value="ECO:0007669"/>
    <property type="project" value="UniProtKB-KW"/>
</dbReference>
<evidence type="ECO:0000256" key="6">
    <source>
        <dbReference type="ARBA" id="ARBA00022833"/>
    </source>
</evidence>
<evidence type="ECO:0000256" key="1">
    <source>
        <dbReference type="ARBA" id="ARBA00004123"/>
    </source>
</evidence>
<evidence type="ECO:0000256" key="7">
    <source>
        <dbReference type="ARBA" id="ARBA00022884"/>
    </source>
</evidence>
<dbReference type="GO" id="GO:0005737">
    <property type="term" value="C:cytoplasm"/>
    <property type="evidence" value="ECO:0007669"/>
    <property type="project" value="UniProtKB-SubCell"/>
</dbReference>
<protein>
    <submittedName>
        <fullName evidence="12">RNA-binding protein MEX3B</fullName>
    </submittedName>
</protein>
<evidence type="ECO:0000259" key="11">
    <source>
        <dbReference type="PROSITE" id="PS50089"/>
    </source>
</evidence>
<feature type="domain" description="RING-type" evidence="11">
    <location>
        <begin position="409"/>
        <end position="455"/>
    </location>
</feature>
<sequence>MPANLFSELDNMPSTNLEADNRAMAIALELTMLRLNDPDISPTSSLPDSLISDPDSPLGGLNVGSHLPGFLQDSAEDLRNKKSANMTECVPVPSSEHVAEIVGRQGCKIKALRAKTNTYIKTPVRGEEPVFVVTGRKEDVARAKREILSAADHFSALRASRKSGALSPLSPPTGVPGHVTIEVRVPYKVVGLVVGPKGATIKRIQHQTNTYIVTPSRDKEPVFEVTGAPDSVEIARTEIESHIIRRTGSCITPTDTAPGALDNGADLLASLCNSGLGLGSILNYVNGPNGGAGVVTGDFGGPGGAPFSMLPSSLTNSQGSRHMFSSSSGCSSASSSSSSHSASHNLQGGLDLGSIWSSSLDKDEGLGSTSPSFDSSVSPVNPSSSSIWSYPPLASSTSPSGSLAGSRLCYVCGERDVTHALIPCGHNFFCGDCAERSVTSGTSEGYERACCPMCRVPVSQAMRIIS</sequence>
<dbReference type="EMBL" id="HBUF01248786">
    <property type="protein sequence ID" value="CAG6679359.1"/>
    <property type="molecule type" value="Transcribed_RNA"/>
</dbReference>
<organism evidence="12">
    <name type="scientific">Cacopsylla melanoneura</name>
    <dbReference type="NCBI Taxonomy" id="428564"/>
    <lineage>
        <taxon>Eukaryota</taxon>
        <taxon>Metazoa</taxon>
        <taxon>Ecdysozoa</taxon>
        <taxon>Arthropoda</taxon>
        <taxon>Hexapoda</taxon>
        <taxon>Insecta</taxon>
        <taxon>Pterygota</taxon>
        <taxon>Neoptera</taxon>
        <taxon>Paraneoptera</taxon>
        <taxon>Hemiptera</taxon>
        <taxon>Sternorrhyncha</taxon>
        <taxon>Psylloidea</taxon>
        <taxon>Psyllidae</taxon>
        <taxon>Psyllinae</taxon>
        <taxon>Cacopsylla</taxon>
    </lineage>
</organism>
<dbReference type="EMBL" id="HBUF01360578">
    <property type="protein sequence ID" value="CAG6720469.1"/>
    <property type="molecule type" value="Transcribed_RNA"/>
</dbReference>
<dbReference type="EMBL" id="HBUF01584548">
    <property type="protein sequence ID" value="CAG6771342.1"/>
    <property type="molecule type" value="Transcribed_RNA"/>
</dbReference>
<evidence type="ECO:0000256" key="8">
    <source>
        <dbReference type="ARBA" id="ARBA00023242"/>
    </source>
</evidence>
<dbReference type="InterPro" id="IPR047226">
    <property type="entry name" value="KH-I_MEX3_rpt2"/>
</dbReference>
<name>A0A8D8T0X6_9HEMI</name>
<evidence type="ECO:0000313" key="12">
    <source>
        <dbReference type="EMBL" id="CAG6679358.1"/>
    </source>
</evidence>
<evidence type="ECO:0000256" key="5">
    <source>
        <dbReference type="ARBA" id="ARBA00022771"/>
    </source>
</evidence>
<dbReference type="CDD" id="cd16518">
    <property type="entry name" value="RING-HC_MEX3"/>
    <property type="match status" value="1"/>
</dbReference>
<dbReference type="InterPro" id="IPR047228">
    <property type="entry name" value="KH-I_MEX3_rpt1"/>
</dbReference>
<evidence type="ECO:0000256" key="3">
    <source>
        <dbReference type="ARBA" id="ARBA00022490"/>
    </source>
</evidence>
<dbReference type="PROSITE" id="PS50084">
    <property type="entry name" value="KH_TYPE_1"/>
    <property type="match status" value="2"/>
</dbReference>
<dbReference type="CDD" id="cd22424">
    <property type="entry name" value="KH-I_MEX3_rpt2"/>
    <property type="match status" value="1"/>
</dbReference>
<keyword evidence="7 9" id="KW-0694">RNA-binding</keyword>
<dbReference type="Gene3D" id="3.30.1370.10">
    <property type="entry name" value="K Homology domain, type 1"/>
    <property type="match status" value="2"/>
</dbReference>
<dbReference type="CDD" id="cd22423">
    <property type="entry name" value="KH-I_MEX3_rpt1"/>
    <property type="match status" value="1"/>
</dbReference>
<dbReference type="GO" id="GO:0005634">
    <property type="term" value="C:nucleus"/>
    <property type="evidence" value="ECO:0007669"/>
    <property type="project" value="UniProtKB-SubCell"/>
</dbReference>
<keyword evidence="6" id="KW-0862">Zinc</keyword>
<dbReference type="SUPFAM" id="SSF57850">
    <property type="entry name" value="RING/U-box"/>
    <property type="match status" value="1"/>
</dbReference>
<dbReference type="GO" id="GO:0010468">
    <property type="term" value="P:regulation of gene expression"/>
    <property type="evidence" value="ECO:0007669"/>
    <property type="project" value="UniProtKB-ARBA"/>
</dbReference>
<dbReference type="EMBL" id="HBUF01047097">
    <property type="protein sequence ID" value="CAG6620137.1"/>
    <property type="molecule type" value="Transcribed_RNA"/>
</dbReference>
<dbReference type="FunFam" id="3.30.1370.10:FF:000012">
    <property type="entry name" value="Mex-3 RNA-binding family member D"/>
    <property type="match status" value="1"/>
</dbReference>
<dbReference type="Pfam" id="PF13920">
    <property type="entry name" value="zf-C3HC4_3"/>
    <property type="match status" value="1"/>
</dbReference>
<dbReference type="AlphaFoldDB" id="A0A8D8T0X6"/>
<keyword evidence="8" id="KW-0539">Nucleus</keyword>